<evidence type="ECO:0000313" key="1">
    <source>
        <dbReference type="EMBL" id="AJP74432.1"/>
    </source>
</evidence>
<dbReference type="RefSeq" id="WP_044336150.1">
    <property type="nucleotide sequence ID" value="NZ_CP010836.1"/>
</dbReference>
<dbReference type="InterPro" id="IPR034660">
    <property type="entry name" value="DinB/YfiT-like"/>
</dbReference>
<dbReference type="Pfam" id="PF09351">
    <property type="entry name" value="DUF1993"/>
    <property type="match status" value="1"/>
</dbReference>
<dbReference type="Proteomes" id="UP000032300">
    <property type="component" value="Chromosome"/>
</dbReference>
<dbReference type="PANTHER" id="PTHR36922">
    <property type="entry name" value="BLL2446 PROTEIN"/>
    <property type="match status" value="1"/>
</dbReference>
<evidence type="ECO:0008006" key="3">
    <source>
        <dbReference type="Google" id="ProtNLM"/>
    </source>
</evidence>
<accession>A0A7U5CV13</accession>
<dbReference type="PANTHER" id="PTHR36922:SF1">
    <property type="entry name" value="DUF1993 DOMAIN-CONTAINING PROTEIN"/>
    <property type="match status" value="1"/>
</dbReference>
<sequence>MATELHALTVPPLRRGLTQLAAILEKGRAFAEEQGFPPETLLEARLAEDMATLIRQVQLASDSAKFAGARLAGITPPPMADTETSFAELADRVAATIAFLDTIPPEAMQGREETDVTLKTSSRSFEFKALAYLQRFALPNFYFHVTTAYAILRHKGVPLAKPDYLGAF</sequence>
<dbReference type="SUPFAM" id="SSF109854">
    <property type="entry name" value="DinB/YfiT-like putative metalloenzymes"/>
    <property type="match status" value="1"/>
</dbReference>
<dbReference type="InterPro" id="IPR018531">
    <property type="entry name" value="DUF1993"/>
</dbReference>
<reference evidence="1 2" key="1">
    <citation type="journal article" date="2015" name="Int. J. Syst. Evol. Microbiol.">
        <title>Sphingomonas hengshuiensis sp. nov., isolated from lake wetland.</title>
        <authorList>
            <person name="Wei S."/>
            <person name="Wang T."/>
            <person name="Liu H."/>
            <person name="Zhang C."/>
            <person name="Guo J."/>
            <person name="Wang Q."/>
            <person name="Liang K."/>
            <person name="Zhang Z."/>
        </authorList>
    </citation>
    <scope>NUCLEOTIDE SEQUENCE [LARGE SCALE GENOMIC DNA]</scope>
    <source>
        <strain evidence="1 2">WHSC-8</strain>
    </source>
</reference>
<protein>
    <recommendedName>
        <fullName evidence="3">DUF1993 domain-containing protein</fullName>
    </recommendedName>
</protein>
<dbReference type="OrthoDB" id="338237at2"/>
<dbReference type="AlphaFoldDB" id="A0A7U5CV13"/>
<dbReference type="KEGG" id="sphi:TS85_10560"/>
<reference evidence="1 2" key="2">
    <citation type="submission" date="2015-02" db="EMBL/GenBank/DDBJ databases">
        <title>The complete genome of Sphingomonas hengshuiensis sp. WHSC-8 isolated from soil of Hengshui Lake.</title>
        <authorList>
            <person name="Wei S."/>
            <person name="Guo J."/>
            <person name="Su C."/>
            <person name="Wu R."/>
            <person name="Zhang Z."/>
            <person name="Liang K."/>
            <person name="Li H."/>
            <person name="Wang T."/>
            <person name="Liu H."/>
            <person name="Zhang C."/>
            <person name="Li Z."/>
            <person name="Wang Q."/>
            <person name="Meng J."/>
        </authorList>
    </citation>
    <scope>NUCLEOTIDE SEQUENCE [LARGE SCALE GENOMIC DNA]</scope>
    <source>
        <strain evidence="1 2">WHSC-8</strain>
    </source>
</reference>
<dbReference type="Gene3D" id="1.20.120.450">
    <property type="entry name" value="dinb family like domain"/>
    <property type="match status" value="1"/>
</dbReference>
<organism evidence="1 2">
    <name type="scientific">Sphingomonas hengshuiensis</name>
    <dbReference type="NCBI Taxonomy" id="1609977"/>
    <lineage>
        <taxon>Bacteria</taxon>
        <taxon>Pseudomonadati</taxon>
        <taxon>Pseudomonadota</taxon>
        <taxon>Alphaproteobacteria</taxon>
        <taxon>Sphingomonadales</taxon>
        <taxon>Sphingomonadaceae</taxon>
        <taxon>Sphingomonas</taxon>
    </lineage>
</organism>
<proteinExistence type="predicted"/>
<dbReference type="EMBL" id="CP010836">
    <property type="protein sequence ID" value="AJP74432.1"/>
    <property type="molecule type" value="Genomic_DNA"/>
</dbReference>
<name>A0A7U5CV13_9SPHN</name>
<keyword evidence="2" id="KW-1185">Reference proteome</keyword>
<gene>
    <name evidence="1" type="ORF">TS85_10560</name>
</gene>
<evidence type="ECO:0000313" key="2">
    <source>
        <dbReference type="Proteomes" id="UP000032300"/>
    </source>
</evidence>